<comment type="caution">
    <text evidence="2">The sequence shown here is derived from an EMBL/GenBank/DDBJ whole genome shotgun (WGS) entry which is preliminary data.</text>
</comment>
<feature type="region of interest" description="Disordered" evidence="1">
    <location>
        <begin position="115"/>
        <end position="137"/>
    </location>
</feature>
<evidence type="ECO:0000313" key="3">
    <source>
        <dbReference type="Proteomes" id="UP000198287"/>
    </source>
</evidence>
<evidence type="ECO:0000313" key="2">
    <source>
        <dbReference type="EMBL" id="OXA58913.1"/>
    </source>
</evidence>
<sequence length="340" mass="38186">MGATNYMHYIHCYKSRRKSTSSEETERLRDELLRNKILPRRKSTSLTSPPFSDSVVNPNYNASPYKVPTRHLRSTSATYSPTHYLSPHHRRNSTPTQVASACSCCGAPRGISKSKSSASAEHSITPSLSSSTPPAGPPETINCCCNSKSPDGNDFHHQDDWEDNTDFLSTHKCRLIPINAKSRPKSKLIFDNSDEYRHQNQKSFSFGPIPAARKARCATGQANSQKSPACNITFTTPTFTITQTNLNTKDCPDWEERQPLLAGKKVKEDPQKVEKVEGFSQEKSDDNDYEKADDDSLTNWKTCPNNKKGRTNKLDLLKKENMVMEEIPYYVENLGVAECN</sequence>
<feature type="region of interest" description="Disordered" evidence="1">
    <location>
        <begin position="260"/>
        <end position="311"/>
    </location>
</feature>
<organism evidence="2 3">
    <name type="scientific">Folsomia candida</name>
    <name type="common">Springtail</name>
    <dbReference type="NCBI Taxonomy" id="158441"/>
    <lineage>
        <taxon>Eukaryota</taxon>
        <taxon>Metazoa</taxon>
        <taxon>Ecdysozoa</taxon>
        <taxon>Arthropoda</taxon>
        <taxon>Hexapoda</taxon>
        <taxon>Collembola</taxon>
        <taxon>Entomobryomorpha</taxon>
        <taxon>Isotomoidea</taxon>
        <taxon>Isotomidae</taxon>
        <taxon>Proisotominae</taxon>
        <taxon>Folsomia</taxon>
    </lineage>
</organism>
<accession>A0A226EMJ5</accession>
<protein>
    <submittedName>
        <fullName evidence="2">Uncharacterized protein</fullName>
    </submittedName>
</protein>
<dbReference type="EMBL" id="LNIX01000002">
    <property type="protein sequence ID" value="OXA58913.1"/>
    <property type="molecule type" value="Genomic_DNA"/>
</dbReference>
<proteinExistence type="predicted"/>
<feature type="compositionally biased region" description="Low complexity" evidence="1">
    <location>
        <begin position="115"/>
        <end position="133"/>
    </location>
</feature>
<reference evidence="2 3" key="1">
    <citation type="submission" date="2015-12" db="EMBL/GenBank/DDBJ databases">
        <title>The genome of Folsomia candida.</title>
        <authorList>
            <person name="Faddeeva A."/>
            <person name="Derks M.F."/>
            <person name="Anvar Y."/>
            <person name="Smit S."/>
            <person name="Van Straalen N."/>
            <person name="Roelofs D."/>
        </authorList>
    </citation>
    <scope>NUCLEOTIDE SEQUENCE [LARGE SCALE GENOMIC DNA]</scope>
    <source>
        <strain evidence="2 3">VU population</strain>
        <tissue evidence="2">Whole body</tissue>
    </source>
</reference>
<name>A0A226EMJ5_FOLCA</name>
<keyword evidence="3" id="KW-1185">Reference proteome</keyword>
<feature type="compositionally biased region" description="Basic and acidic residues" evidence="1">
    <location>
        <begin position="265"/>
        <end position="290"/>
    </location>
</feature>
<gene>
    <name evidence="2" type="ORF">Fcan01_04029</name>
</gene>
<dbReference type="Proteomes" id="UP000198287">
    <property type="component" value="Unassembled WGS sequence"/>
</dbReference>
<dbReference type="AlphaFoldDB" id="A0A226EMJ5"/>
<evidence type="ECO:0000256" key="1">
    <source>
        <dbReference type="SAM" id="MobiDB-lite"/>
    </source>
</evidence>